<feature type="region of interest" description="Disordered" evidence="1">
    <location>
        <begin position="1"/>
        <end position="21"/>
    </location>
</feature>
<organism evidence="2">
    <name type="scientific">marine sediment metagenome</name>
    <dbReference type="NCBI Taxonomy" id="412755"/>
    <lineage>
        <taxon>unclassified sequences</taxon>
        <taxon>metagenomes</taxon>
        <taxon>ecological metagenomes</taxon>
    </lineage>
</organism>
<evidence type="ECO:0000256" key="1">
    <source>
        <dbReference type="SAM" id="MobiDB-lite"/>
    </source>
</evidence>
<comment type="caution">
    <text evidence="2">The sequence shown here is derived from an EMBL/GenBank/DDBJ whole genome shotgun (WGS) entry which is preliminary data.</text>
</comment>
<name>X1VV86_9ZZZZ</name>
<dbReference type="AlphaFoldDB" id="X1VV86"/>
<sequence>MTRSLIGKLGREPFPREAGRHKQAEKWINLLHDALEQLTGTLTPDSPKAVRSSQLLLQVTTVLGKSRKDTLQQA</sequence>
<evidence type="ECO:0000313" key="2">
    <source>
        <dbReference type="EMBL" id="GAJ14380.1"/>
    </source>
</evidence>
<accession>X1VV86</accession>
<gene>
    <name evidence="2" type="ORF">S12H4_51508</name>
</gene>
<dbReference type="EMBL" id="BARW01032557">
    <property type="protein sequence ID" value="GAJ14380.1"/>
    <property type="molecule type" value="Genomic_DNA"/>
</dbReference>
<feature type="non-terminal residue" evidence="2">
    <location>
        <position position="74"/>
    </location>
</feature>
<feature type="compositionally biased region" description="Basic and acidic residues" evidence="1">
    <location>
        <begin position="9"/>
        <end position="21"/>
    </location>
</feature>
<protein>
    <submittedName>
        <fullName evidence="2">Uncharacterized protein</fullName>
    </submittedName>
</protein>
<reference evidence="2" key="1">
    <citation type="journal article" date="2014" name="Front. Microbiol.">
        <title>High frequency of phylogenetically diverse reductive dehalogenase-homologous genes in deep subseafloor sedimentary metagenomes.</title>
        <authorList>
            <person name="Kawai M."/>
            <person name="Futagami T."/>
            <person name="Toyoda A."/>
            <person name="Takaki Y."/>
            <person name="Nishi S."/>
            <person name="Hori S."/>
            <person name="Arai W."/>
            <person name="Tsubouchi T."/>
            <person name="Morono Y."/>
            <person name="Uchiyama I."/>
            <person name="Ito T."/>
            <person name="Fujiyama A."/>
            <person name="Inagaki F."/>
            <person name="Takami H."/>
        </authorList>
    </citation>
    <scope>NUCLEOTIDE SEQUENCE</scope>
    <source>
        <strain evidence="2">Expedition CK06-06</strain>
    </source>
</reference>
<proteinExistence type="predicted"/>